<feature type="compositionally biased region" description="Polar residues" evidence="1">
    <location>
        <begin position="1"/>
        <end position="25"/>
    </location>
</feature>
<gene>
    <name evidence="2" type="ORF">GONAM_10_02620</name>
</gene>
<evidence type="ECO:0000313" key="3">
    <source>
        <dbReference type="Proteomes" id="UP000035058"/>
    </source>
</evidence>
<dbReference type="Proteomes" id="UP000035058">
    <property type="component" value="Unassembled WGS sequence"/>
</dbReference>
<comment type="caution">
    <text evidence="2">The sequence shown here is derived from an EMBL/GenBank/DDBJ whole genome shotgun (WGS) entry which is preliminary data.</text>
</comment>
<evidence type="ECO:0000256" key="1">
    <source>
        <dbReference type="SAM" id="MobiDB-lite"/>
    </source>
</evidence>
<feature type="compositionally biased region" description="Basic and acidic residues" evidence="1">
    <location>
        <begin position="41"/>
        <end position="60"/>
    </location>
</feature>
<keyword evidence="3" id="KW-1185">Reference proteome</keyword>
<proteinExistence type="predicted"/>
<protein>
    <submittedName>
        <fullName evidence="2">Uncharacterized protein</fullName>
    </submittedName>
</protein>
<dbReference type="AlphaFoldDB" id="K6X195"/>
<organism evidence="2 3">
    <name type="scientific">Gordonia namibiensis NBRC 108229</name>
    <dbReference type="NCBI Taxonomy" id="1208314"/>
    <lineage>
        <taxon>Bacteria</taxon>
        <taxon>Bacillati</taxon>
        <taxon>Actinomycetota</taxon>
        <taxon>Actinomycetes</taxon>
        <taxon>Mycobacteriales</taxon>
        <taxon>Gordoniaceae</taxon>
        <taxon>Gordonia</taxon>
    </lineage>
</organism>
<reference evidence="2 3" key="1">
    <citation type="submission" date="2012-08" db="EMBL/GenBank/DDBJ databases">
        <title>Whole genome shotgun sequence of Gordonia namibiensis NBRC 108229.</title>
        <authorList>
            <person name="Isaki-Nakamura S."/>
            <person name="Hosoyama A."/>
            <person name="Tsuchikane K."/>
            <person name="Katsumata H."/>
            <person name="Baba S."/>
            <person name="Yamazaki S."/>
            <person name="Fujita N."/>
        </authorList>
    </citation>
    <scope>NUCLEOTIDE SEQUENCE [LARGE SCALE GENOMIC DNA]</scope>
    <source>
        <strain evidence="2 3">NBRC 108229</strain>
    </source>
</reference>
<sequence>MSQMDSPTRAQTAKAARNTTSTPVSVMTGHLPTISEGLSRVVRETDPHTFPCREHVREGPKVTNRRGQRRDLPVSGPVSGSV</sequence>
<accession>K6X195</accession>
<name>K6X195_9ACTN</name>
<feature type="region of interest" description="Disordered" evidence="1">
    <location>
        <begin position="1"/>
        <end position="82"/>
    </location>
</feature>
<dbReference type="EMBL" id="BAHE01000010">
    <property type="protein sequence ID" value="GAB99791.1"/>
    <property type="molecule type" value="Genomic_DNA"/>
</dbReference>
<evidence type="ECO:0000313" key="2">
    <source>
        <dbReference type="EMBL" id="GAB99791.1"/>
    </source>
</evidence>